<evidence type="ECO:0000313" key="2">
    <source>
        <dbReference type="Proteomes" id="UP000605848"/>
    </source>
</evidence>
<keyword evidence="2" id="KW-1185">Reference proteome</keyword>
<dbReference type="Proteomes" id="UP000605848">
    <property type="component" value="Unassembled WGS sequence"/>
</dbReference>
<comment type="caution">
    <text evidence="1">The sequence shown here is derived from an EMBL/GenBank/DDBJ whole genome shotgun (WGS) entry which is preliminary data.</text>
</comment>
<name>A0A936ZIU4_9HYPH</name>
<dbReference type="EMBL" id="JAEQMY010000122">
    <property type="protein sequence ID" value="MBL0407884.1"/>
    <property type="molecule type" value="Genomic_DNA"/>
</dbReference>
<evidence type="ECO:0000313" key="1">
    <source>
        <dbReference type="EMBL" id="MBL0407884.1"/>
    </source>
</evidence>
<reference evidence="1" key="1">
    <citation type="submission" date="2021-01" db="EMBL/GenBank/DDBJ databases">
        <title>Microvirga sp.</title>
        <authorList>
            <person name="Kim M.K."/>
        </authorList>
    </citation>
    <scope>NUCLEOTIDE SEQUENCE</scope>
    <source>
        <strain evidence="1">5420S-16</strain>
    </source>
</reference>
<accession>A0A936ZIU4</accession>
<protein>
    <submittedName>
        <fullName evidence="1">Uncharacterized protein</fullName>
    </submittedName>
</protein>
<proteinExistence type="predicted"/>
<gene>
    <name evidence="1" type="ORF">JKG68_28695</name>
</gene>
<dbReference type="RefSeq" id="WP_202065443.1">
    <property type="nucleotide sequence ID" value="NZ_JAEQMY010000122.1"/>
</dbReference>
<dbReference type="AlphaFoldDB" id="A0A936ZIU4"/>
<sequence>MNRTTLNRLAKLEAVVSHRDGVVHVIPAHGDEEFQEKRTAFLEGHGAHPGDVFVQVHTFAQAEPFTTGRTMTDLLAYVAMNGCRLHDYGRITR</sequence>
<organism evidence="1 2">
    <name type="scientific">Microvirga aerilata</name>
    <dbReference type="NCBI Taxonomy" id="670292"/>
    <lineage>
        <taxon>Bacteria</taxon>
        <taxon>Pseudomonadati</taxon>
        <taxon>Pseudomonadota</taxon>
        <taxon>Alphaproteobacteria</taxon>
        <taxon>Hyphomicrobiales</taxon>
        <taxon>Methylobacteriaceae</taxon>
        <taxon>Microvirga</taxon>
    </lineage>
</organism>